<sequence length="60" mass="6571">MDGGSRLCSSLNDASLLNLKIRIRAAAKKTKQAALMAGNIAFLRRDKVCLFPVIPVHRYG</sequence>
<dbReference type="AlphaFoldDB" id="A0A917S3B1"/>
<protein>
    <submittedName>
        <fullName evidence="1">Uncharacterized protein</fullName>
    </submittedName>
</protein>
<keyword evidence="2" id="KW-1185">Reference proteome</keyword>
<accession>A0A917S3B1</accession>
<dbReference type="EMBL" id="BMOK01000005">
    <property type="protein sequence ID" value="GGL51425.1"/>
    <property type="molecule type" value="Genomic_DNA"/>
</dbReference>
<organism evidence="1 2">
    <name type="scientific">Sporolactobacillus putidus</name>
    <dbReference type="NCBI Taxonomy" id="492735"/>
    <lineage>
        <taxon>Bacteria</taxon>
        <taxon>Bacillati</taxon>
        <taxon>Bacillota</taxon>
        <taxon>Bacilli</taxon>
        <taxon>Bacillales</taxon>
        <taxon>Sporolactobacillaceae</taxon>
        <taxon>Sporolactobacillus</taxon>
    </lineage>
</organism>
<reference evidence="1" key="1">
    <citation type="journal article" date="2014" name="Int. J. Syst. Evol. Microbiol.">
        <title>Complete genome sequence of Corynebacterium casei LMG S-19264T (=DSM 44701T), isolated from a smear-ripened cheese.</title>
        <authorList>
            <consortium name="US DOE Joint Genome Institute (JGI-PGF)"/>
            <person name="Walter F."/>
            <person name="Albersmeier A."/>
            <person name="Kalinowski J."/>
            <person name="Ruckert C."/>
        </authorList>
    </citation>
    <scope>NUCLEOTIDE SEQUENCE</scope>
    <source>
        <strain evidence="1">JCM 15325</strain>
    </source>
</reference>
<evidence type="ECO:0000313" key="1">
    <source>
        <dbReference type="EMBL" id="GGL51425.1"/>
    </source>
</evidence>
<gene>
    <name evidence="1" type="ORF">GCM10007968_14460</name>
</gene>
<comment type="caution">
    <text evidence="1">The sequence shown here is derived from an EMBL/GenBank/DDBJ whole genome shotgun (WGS) entry which is preliminary data.</text>
</comment>
<name>A0A917S3B1_9BACL</name>
<proteinExistence type="predicted"/>
<reference evidence="1" key="2">
    <citation type="submission" date="2020-09" db="EMBL/GenBank/DDBJ databases">
        <authorList>
            <person name="Sun Q."/>
            <person name="Ohkuma M."/>
        </authorList>
    </citation>
    <scope>NUCLEOTIDE SEQUENCE</scope>
    <source>
        <strain evidence="1">JCM 15325</strain>
    </source>
</reference>
<dbReference type="Proteomes" id="UP000654670">
    <property type="component" value="Unassembled WGS sequence"/>
</dbReference>
<evidence type="ECO:0000313" key="2">
    <source>
        <dbReference type="Proteomes" id="UP000654670"/>
    </source>
</evidence>